<sequence>MKNKLKIILLFFLISCGSKESLLEGSWTVVSVYMNGTDISGIDKSGGSYVANTMIFQDNIFQLPVKEKLTAKFRLIRRGGHELIEVYESLDGRFNGLYLFEIKLLKQYNNGANKLYQLEMQSDEIYILGKKMIVELV</sequence>
<dbReference type="RefSeq" id="WP_089357193.1">
    <property type="nucleotide sequence ID" value="NZ_FZPD01000004.1"/>
</dbReference>
<name>A0A239K9A1_EKHLU</name>
<dbReference type="AlphaFoldDB" id="A0A239K9A1"/>
<accession>A0A239K9A1</accession>
<proteinExistence type="predicted"/>
<evidence type="ECO:0000313" key="2">
    <source>
        <dbReference type="Proteomes" id="UP000198393"/>
    </source>
</evidence>
<organism evidence="1 2">
    <name type="scientific">Ekhidna lutea</name>
    <dbReference type="NCBI Taxonomy" id="447679"/>
    <lineage>
        <taxon>Bacteria</taxon>
        <taxon>Pseudomonadati</taxon>
        <taxon>Bacteroidota</taxon>
        <taxon>Cytophagia</taxon>
        <taxon>Cytophagales</taxon>
        <taxon>Reichenbachiellaceae</taxon>
        <taxon>Ekhidna</taxon>
    </lineage>
</organism>
<keyword evidence="2" id="KW-1185">Reference proteome</keyword>
<protein>
    <submittedName>
        <fullName evidence="1">Uncharacterized protein</fullName>
    </submittedName>
</protein>
<gene>
    <name evidence="1" type="ORF">SAMN05421640_2487</name>
</gene>
<dbReference type="EMBL" id="FZPD01000004">
    <property type="protein sequence ID" value="SNT14242.1"/>
    <property type="molecule type" value="Genomic_DNA"/>
</dbReference>
<evidence type="ECO:0000313" key="1">
    <source>
        <dbReference type="EMBL" id="SNT14242.1"/>
    </source>
</evidence>
<dbReference type="Proteomes" id="UP000198393">
    <property type="component" value="Unassembled WGS sequence"/>
</dbReference>
<reference evidence="1 2" key="1">
    <citation type="submission" date="2017-06" db="EMBL/GenBank/DDBJ databases">
        <authorList>
            <person name="Kim H.J."/>
            <person name="Triplett B.A."/>
        </authorList>
    </citation>
    <scope>NUCLEOTIDE SEQUENCE [LARGE SCALE GENOMIC DNA]</scope>
    <source>
        <strain evidence="1 2">DSM 19307</strain>
    </source>
</reference>